<comment type="caution">
    <text evidence="5">The sequence shown here is derived from an EMBL/GenBank/DDBJ whole genome shotgun (WGS) entry which is preliminary data.</text>
</comment>
<dbReference type="SUPFAM" id="SSF111126">
    <property type="entry name" value="Ligand-binding domain in the NO signalling and Golgi transport"/>
    <property type="match status" value="1"/>
</dbReference>
<organism evidence="5 6">
    <name type="scientific">Hyalangium minutum</name>
    <dbReference type="NCBI Taxonomy" id="394096"/>
    <lineage>
        <taxon>Bacteria</taxon>
        <taxon>Pseudomonadati</taxon>
        <taxon>Myxococcota</taxon>
        <taxon>Myxococcia</taxon>
        <taxon>Myxococcales</taxon>
        <taxon>Cystobacterineae</taxon>
        <taxon>Archangiaceae</taxon>
        <taxon>Hyalangium</taxon>
    </lineage>
</organism>
<evidence type="ECO:0000256" key="3">
    <source>
        <dbReference type="ARBA" id="ARBA00023163"/>
    </source>
</evidence>
<dbReference type="InterPro" id="IPR038158">
    <property type="entry name" value="H-NOX_domain_sf"/>
</dbReference>
<feature type="domain" description="HTH luxR-type" evidence="4">
    <location>
        <begin position="340"/>
        <end position="405"/>
    </location>
</feature>
<dbReference type="PROSITE" id="PS00622">
    <property type="entry name" value="HTH_LUXR_1"/>
    <property type="match status" value="1"/>
</dbReference>
<dbReference type="InterPro" id="IPR024096">
    <property type="entry name" value="NO_sig/Golgi_transp_ligand-bd"/>
</dbReference>
<evidence type="ECO:0000256" key="2">
    <source>
        <dbReference type="ARBA" id="ARBA00023125"/>
    </source>
</evidence>
<dbReference type="Proteomes" id="UP000028725">
    <property type="component" value="Unassembled WGS sequence"/>
</dbReference>
<dbReference type="GO" id="GO:0006355">
    <property type="term" value="P:regulation of DNA-templated transcription"/>
    <property type="evidence" value="ECO:0007669"/>
    <property type="project" value="InterPro"/>
</dbReference>
<proteinExistence type="predicted"/>
<dbReference type="OrthoDB" id="5513306at2"/>
<dbReference type="Gene3D" id="3.90.1520.10">
    <property type="entry name" value="H-NOX domain"/>
    <property type="match status" value="1"/>
</dbReference>
<dbReference type="PRINTS" id="PR00038">
    <property type="entry name" value="HTHLUXR"/>
</dbReference>
<dbReference type="AlphaFoldDB" id="A0A085WKM7"/>
<dbReference type="PANTHER" id="PTHR44688">
    <property type="entry name" value="DNA-BINDING TRANSCRIPTIONAL ACTIVATOR DEVR_DOSR"/>
    <property type="match status" value="1"/>
</dbReference>
<dbReference type="PANTHER" id="PTHR44688:SF16">
    <property type="entry name" value="DNA-BINDING TRANSCRIPTIONAL ACTIVATOR DEVR_DOSR"/>
    <property type="match status" value="1"/>
</dbReference>
<reference evidence="5 6" key="1">
    <citation type="submission" date="2014-04" db="EMBL/GenBank/DDBJ databases">
        <title>Genome assembly of Hyalangium minutum DSM 14724.</title>
        <authorList>
            <person name="Sharma G."/>
            <person name="Subramanian S."/>
        </authorList>
    </citation>
    <scope>NUCLEOTIDE SEQUENCE [LARGE SCALE GENOMIC DNA]</scope>
    <source>
        <strain evidence="5 6">DSM 14724</strain>
    </source>
</reference>
<dbReference type="SMART" id="SM00989">
    <property type="entry name" value="V4R"/>
    <property type="match status" value="1"/>
</dbReference>
<dbReference type="RefSeq" id="WP_052420033.1">
    <property type="nucleotide sequence ID" value="NZ_JMCB01000006.1"/>
</dbReference>
<gene>
    <name evidence="5" type="ORF">DB31_7477</name>
</gene>
<dbReference type="PROSITE" id="PS50043">
    <property type="entry name" value="HTH_LUXR_2"/>
    <property type="match status" value="1"/>
</dbReference>
<keyword evidence="6" id="KW-1185">Reference proteome</keyword>
<dbReference type="CDD" id="cd06170">
    <property type="entry name" value="LuxR_C_like"/>
    <property type="match status" value="1"/>
</dbReference>
<evidence type="ECO:0000259" key="4">
    <source>
        <dbReference type="PROSITE" id="PS50043"/>
    </source>
</evidence>
<dbReference type="SUPFAM" id="SSF46894">
    <property type="entry name" value="C-terminal effector domain of the bipartite response regulators"/>
    <property type="match status" value="1"/>
</dbReference>
<dbReference type="GO" id="GO:0003677">
    <property type="term" value="F:DNA binding"/>
    <property type="evidence" value="ECO:0007669"/>
    <property type="project" value="UniProtKB-KW"/>
</dbReference>
<dbReference type="InterPro" id="IPR016032">
    <property type="entry name" value="Sig_transdc_resp-reg_C-effctor"/>
</dbReference>
<dbReference type="Pfam" id="PF00196">
    <property type="entry name" value="GerE"/>
    <property type="match status" value="1"/>
</dbReference>
<protein>
    <submittedName>
        <fullName evidence="5">Putative GAF sensor protein</fullName>
    </submittedName>
</protein>
<keyword evidence="1" id="KW-0805">Transcription regulation</keyword>
<dbReference type="Gene3D" id="1.10.10.10">
    <property type="entry name" value="Winged helix-like DNA-binding domain superfamily/Winged helix DNA-binding domain"/>
    <property type="match status" value="1"/>
</dbReference>
<keyword evidence="2" id="KW-0238">DNA-binding</keyword>
<dbReference type="STRING" id="394096.DB31_7477"/>
<dbReference type="InterPro" id="IPR036388">
    <property type="entry name" value="WH-like_DNA-bd_sf"/>
</dbReference>
<dbReference type="GO" id="GO:0020037">
    <property type="term" value="F:heme binding"/>
    <property type="evidence" value="ECO:0007669"/>
    <property type="project" value="InterPro"/>
</dbReference>
<dbReference type="InterPro" id="IPR004096">
    <property type="entry name" value="V4R"/>
</dbReference>
<sequence>MPRDDSPRAPLQGPISRGFLPGSKLFQRRDFVRERFGEPAWDAVLTLLSIEDRDQLGSADPGAWYDIHLMVRLVDAMCQKLRLDEALLMEMGRFDADRELSTVYRWFLRLIRPSFAIRHMNLYWRRSHDTGTWRSWRTGNEVTAELKDWAAINRAMCTTLGGYLGRTLELFGGKVGPIEHTECRADGHACCIFRTHVELPADEPRSGRRPTRADVSSLARELAQYPNREALAEALVSLLRFQFGCSFVELWVTGMEERMQLMGISGERGPGEPRRFVLEMAGRTVGRLEVELPRGPGQWGMDEVLTELVPWVAIALETAGAARGEPKEIEETELARRLRRAREIGQLTPRQIEVLELVARGKTNKEIASVLGRSEGTVEVHVTNLLRKYGASNRAGLVAMFWGEL</sequence>
<evidence type="ECO:0000313" key="5">
    <source>
        <dbReference type="EMBL" id="KFE68240.1"/>
    </source>
</evidence>
<keyword evidence="3" id="KW-0804">Transcription</keyword>
<accession>A0A085WKM7</accession>
<name>A0A085WKM7_9BACT</name>
<evidence type="ECO:0000256" key="1">
    <source>
        <dbReference type="ARBA" id="ARBA00023015"/>
    </source>
</evidence>
<dbReference type="EMBL" id="JMCB01000006">
    <property type="protein sequence ID" value="KFE68240.1"/>
    <property type="molecule type" value="Genomic_DNA"/>
</dbReference>
<dbReference type="InterPro" id="IPR000792">
    <property type="entry name" value="Tscrpt_reg_LuxR_C"/>
</dbReference>
<evidence type="ECO:0000313" key="6">
    <source>
        <dbReference type="Proteomes" id="UP000028725"/>
    </source>
</evidence>
<dbReference type="SMART" id="SM00421">
    <property type="entry name" value="HTH_LUXR"/>
    <property type="match status" value="1"/>
</dbReference>